<name>A0A8C4PYM3_EPTBU</name>
<dbReference type="Proteomes" id="UP000694388">
    <property type="component" value="Unplaced"/>
</dbReference>
<evidence type="ECO:0000256" key="2">
    <source>
        <dbReference type="ARBA" id="ARBA00022737"/>
    </source>
</evidence>
<evidence type="ECO:0000313" key="4">
    <source>
        <dbReference type="Ensembl" id="ENSEBUP00000005270.1"/>
    </source>
</evidence>
<dbReference type="InterPro" id="IPR040239">
    <property type="entry name" value="HcpB-like"/>
</dbReference>
<organism evidence="4 5">
    <name type="scientific">Eptatretus burgeri</name>
    <name type="common">Inshore hagfish</name>
    <dbReference type="NCBI Taxonomy" id="7764"/>
    <lineage>
        <taxon>Eukaryota</taxon>
        <taxon>Metazoa</taxon>
        <taxon>Chordata</taxon>
        <taxon>Craniata</taxon>
        <taxon>Vertebrata</taxon>
        <taxon>Cyclostomata</taxon>
        <taxon>Myxini</taxon>
        <taxon>Myxiniformes</taxon>
        <taxon>Myxinidae</taxon>
        <taxon>Eptatretinae</taxon>
        <taxon>Eptatretus</taxon>
    </lineage>
</organism>
<evidence type="ECO:0000256" key="1">
    <source>
        <dbReference type="ARBA" id="ARBA00008486"/>
    </source>
</evidence>
<dbReference type="SMART" id="SM00671">
    <property type="entry name" value="SEL1"/>
    <property type="match status" value="3"/>
</dbReference>
<dbReference type="Gene3D" id="1.25.40.10">
    <property type="entry name" value="Tetratricopeptide repeat domain"/>
    <property type="match status" value="1"/>
</dbReference>
<reference evidence="4" key="2">
    <citation type="submission" date="2025-09" db="UniProtKB">
        <authorList>
            <consortium name="Ensembl"/>
        </authorList>
    </citation>
    <scope>IDENTIFICATION</scope>
</reference>
<dbReference type="PANTHER" id="PTHR13891">
    <property type="entry name" value="CYTOCHROME C OXIDASE ASSEMBLY FACTOR 7"/>
    <property type="match status" value="1"/>
</dbReference>
<dbReference type="InterPro" id="IPR011990">
    <property type="entry name" value="TPR-like_helical_dom_sf"/>
</dbReference>
<dbReference type="SUPFAM" id="SSF81901">
    <property type="entry name" value="HCP-like"/>
    <property type="match status" value="1"/>
</dbReference>
<dbReference type="InterPro" id="IPR006597">
    <property type="entry name" value="Sel1-like"/>
</dbReference>
<dbReference type="AlphaFoldDB" id="A0A8C4PYM3"/>
<keyword evidence="5" id="KW-1185">Reference proteome</keyword>
<reference evidence="4" key="1">
    <citation type="submission" date="2025-08" db="UniProtKB">
        <authorList>
            <consortium name="Ensembl"/>
        </authorList>
    </citation>
    <scope>IDENTIFICATION</scope>
</reference>
<dbReference type="OMA" id="DPDXGLT"/>
<dbReference type="Ensembl" id="ENSEBUT00000005708.1">
    <property type="protein sequence ID" value="ENSEBUP00000005270.1"/>
    <property type="gene ID" value="ENSEBUG00000003596.1"/>
</dbReference>
<proteinExistence type="inferred from homology"/>
<dbReference type="GO" id="GO:0005758">
    <property type="term" value="C:mitochondrial intermembrane space"/>
    <property type="evidence" value="ECO:0007669"/>
    <property type="project" value="UniProtKB-SubCell"/>
</dbReference>
<comment type="subcellular location">
    <subcellularLocation>
        <location evidence="3">Mitochondrion intermembrane space</location>
    </subcellularLocation>
</comment>
<accession>A0A8C4PYM3</accession>
<dbReference type="PANTHER" id="PTHR13891:SF1">
    <property type="entry name" value="CYTOCHROME C OXIDASE ASSEMBLY FACTOR 7"/>
    <property type="match status" value="1"/>
</dbReference>
<comment type="similarity">
    <text evidence="1 3">Belongs to the hcp beta-lactamase family.</text>
</comment>
<evidence type="ECO:0000313" key="5">
    <source>
        <dbReference type="Proteomes" id="UP000694388"/>
    </source>
</evidence>
<dbReference type="Pfam" id="PF08238">
    <property type="entry name" value="Sel1"/>
    <property type="match status" value="2"/>
</dbReference>
<sequence length="228" mass="24854">MAGLTGLSTEEEAREYLDNVRTEYSFQCYKENDANGCQRLADFLQAVRKDFVGAARVLTWNCQQHGHHESCAKLGAYHLVGRGGVPEDRATAYSLFLGPCEQSSIDVGPDCCHNLGLLAAQGVRQPDGQPNHDLSRRFFAKACNAGVVPSCMHLAISLVTHEPRDDTRATALVENACNMGHPRSCMVAAHLLSQRGLAGKVRARELHAQAARLHAENRGLDSSLEFGK</sequence>
<comment type="function">
    <text evidence="3">Required for assembly of mitochondrial respiratory chain complexes.</text>
</comment>
<keyword evidence="2" id="KW-0677">Repeat</keyword>
<dbReference type="GeneTree" id="ENSGT00390000004835"/>
<evidence type="ECO:0000256" key="3">
    <source>
        <dbReference type="RuleBase" id="RU366075"/>
    </source>
</evidence>
<protein>
    <recommendedName>
        <fullName evidence="3">Cytochrome c oxidase assembly factor 7</fullName>
    </recommendedName>
</protein>